<dbReference type="InterPro" id="IPR011335">
    <property type="entry name" value="Restrct_endonuc-II-like"/>
</dbReference>
<organism evidence="2 3">
    <name type="scientific">Microbacterium sorbitolivorans</name>
    <dbReference type="NCBI Taxonomy" id="1867410"/>
    <lineage>
        <taxon>Bacteria</taxon>
        <taxon>Bacillati</taxon>
        <taxon>Actinomycetota</taxon>
        <taxon>Actinomycetes</taxon>
        <taxon>Micrococcales</taxon>
        <taxon>Microbacteriaceae</taxon>
        <taxon>Microbacterium</taxon>
    </lineage>
</organism>
<dbReference type="OrthoDB" id="3173471at2"/>
<dbReference type="EMBL" id="QORO01000003">
    <property type="protein sequence ID" value="RCK58544.1"/>
    <property type="molecule type" value="Genomic_DNA"/>
</dbReference>
<gene>
    <name evidence="2" type="ORF">DTO57_10315</name>
</gene>
<feature type="domain" description="DUF559" evidence="1">
    <location>
        <begin position="249"/>
        <end position="308"/>
    </location>
</feature>
<evidence type="ECO:0000313" key="2">
    <source>
        <dbReference type="EMBL" id="RCK58544.1"/>
    </source>
</evidence>
<sequence>MGARISLPTELGPWFSVGEALGAGVGAGRLRGADLEQPFHGARALPRTNVDTDPWAALRAEMIWLARAYAPLLRDDQFFSHETAAAIWGAPMYASGPVVLHVSVMGTGVMPQRRGVQGHRAQPVATTTRVIDGLRVASFATMWAMLGTDHSRDQLVAVGDFGCRVWREGIGRPDPGRAPITTLEQLEAAMNAIRRRGISRLRQAHPLIRTDAWSPRETKTRLILVDDGLPEPELNRDVFDEFGGFLGCVDLAYPEYKVAVEYQGQLHGEQYARDLERIERLRAAGWTVIQVSSDTLRYPNVVTRRVFEALLARGWRPNR</sequence>
<dbReference type="Pfam" id="PF04480">
    <property type="entry name" value="DUF559"/>
    <property type="match status" value="1"/>
</dbReference>
<protein>
    <submittedName>
        <fullName evidence="2">DUF559 domain-containing protein</fullName>
    </submittedName>
</protein>
<dbReference type="AlphaFoldDB" id="A0A367XY84"/>
<dbReference type="InterPro" id="IPR007569">
    <property type="entry name" value="DUF559"/>
</dbReference>
<dbReference type="Gene3D" id="3.40.960.10">
    <property type="entry name" value="VSR Endonuclease"/>
    <property type="match status" value="1"/>
</dbReference>
<reference evidence="2 3" key="1">
    <citation type="submission" date="2018-07" db="EMBL/GenBank/DDBJ databases">
        <title>Microbacterium endoborsara sp. nov., a novel actinobacterium isolated from Borszczowia aralocaspica.</title>
        <authorList>
            <person name="An D."/>
        </authorList>
    </citation>
    <scope>NUCLEOTIDE SEQUENCE [LARGE SCALE GENOMIC DNA]</scope>
    <source>
        <strain evidence="2 3">C1.15228</strain>
    </source>
</reference>
<accession>A0A367XY84</accession>
<name>A0A367XY84_9MICO</name>
<proteinExistence type="predicted"/>
<comment type="caution">
    <text evidence="2">The sequence shown here is derived from an EMBL/GenBank/DDBJ whole genome shotgun (WGS) entry which is preliminary data.</text>
</comment>
<evidence type="ECO:0000313" key="3">
    <source>
        <dbReference type="Proteomes" id="UP000253508"/>
    </source>
</evidence>
<dbReference type="SUPFAM" id="SSF52980">
    <property type="entry name" value="Restriction endonuclease-like"/>
    <property type="match status" value="1"/>
</dbReference>
<evidence type="ECO:0000259" key="1">
    <source>
        <dbReference type="Pfam" id="PF04480"/>
    </source>
</evidence>
<dbReference type="Proteomes" id="UP000253508">
    <property type="component" value="Unassembled WGS sequence"/>
</dbReference>
<keyword evidence="3" id="KW-1185">Reference proteome</keyword>